<feature type="domain" description="Peptidase S1" evidence="2">
    <location>
        <begin position="34"/>
        <end position="268"/>
    </location>
</feature>
<feature type="signal peptide" evidence="1">
    <location>
        <begin position="1"/>
        <end position="33"/>
    </location>
</feature>
<evidence type="ECO:0000256" key="1">
    <source>
        <dbReference type="SAM" id="SignalP"/>
    </source>
</evidence>
<reference evidence="3 4" key="1">
    <citation type="journal article" date="2014" name="J. Biotechnol.">
        <title>Complete genome sequence of the actinobacterium Actinoplanes friuliensis HAG 010964, producer of the lipopeptide antibiotic friulimycin.</title>
        <authorList>
            <person name="Ruckert C."/>
            <person name="Szczepanowski R."/>
            <person name="Albersmeier A."/>
            <person name="Goesmann A."/>
            <person name="Fischer N."/>
            <person name="Steinkamper A."/>
            <person name="Puhler A."/>
            <person name="Biener R."/>
            <person name="Schwartz D."/>
            <person name="Kalinowski J."/>
        </authorList>
    </citation>
    <scope>NUCLEOTIDE SEQUENCE [LARGE SCALE GENOMIC DNA]</scope>
    <source>
        <strain evidence="3 4">DSM 7358</strain>
    </source>
</reference>
<dbReference type="PANTHER" id="PTHR24260">
    <property type="match status" value="1"/>
</dbReference>
<proteinExistence type="predicted"/>
<dbReference type="InterPro" id="IPR018114">
    <property type="entry name" value="TRYPSIN_HIS"/>
</dbReference>
<evidence type="ECO:0000313" key="4">
    <source>
        <dbReference type="Proteomes" id="UP000017746"/>
    </source>
</evidence>
<dbReference type="EMBL" id="CP006272">
    <property type="protein sequence ID" value="AGZ43803.1"/>
    <property type="molecule type" value="Genomic_DNA"/>
</dbReference>
<evidence type="ECO:0000259" key="2">
    <source>
        <dbReference type="PROSITE" id="PS50240"/>
    </source>
</evidence>
<dbReference type="InterPro" id="IPR009003">
    <property type="entry name" value="Peptidase_S1_PA"/>
</dbReference>
<dbReference type="GO" id="GO:0006508">
    <property type="term" value="P:proteolysis"/>
    <property type="evidence" value="ECO:0007669"/>
    <property type="project" value="InterPro"/>
</dbReference>
<dbReference type="GO" id="GO:0004252">
    <property type="term" value="F:serine-type endopeptidase activity"/>
    <property type="evidence" value="ECO:0007669"/>
    <property type="project" value="InterPro"/>
</dbReference>
<keyword evidence="4" id="KW-1185">Reference proteome</keyword>
<dbReference type="AlphaFoldDB" id="U5W3K7"/>
<keyword evidence="1" id="KW-0732">Signal</keyword>
<dbReference type="PATRIC" id="fig|1246995.3.peg.5616"/>
<dbReference type="InterPro" id="IPR001254">
    <property type="entry name" value="Trypsin_dom"/>
</dbReference>
<dbReference type="PROSITE" id="PS50240">
    <property type="entry name" value="TRYPSIN_DOM"/>
    <property type="match status" value="1"/>
</dbReference>
<dbReference type="PROSITE" id="PS00134">
    <property type="entry name" value="TRYPSIN_HIS"/>
    <property type="match status" value="1"/>
</dbReference>
<accession>U5W3K7</accession>
<dbReference type="SMART" id="SM00020">
    <property type="entry name" value="Tryp_SPc"/>
    <property type="match status" value="1"/>
</dbReference>
<dbReference type="Pfam" id="PF00089">
    <property type="entry name" value="Trypsin"/>
    <property type="match status" value="1"/>
</dbReference>
<keyword evidence="3" id="KW-0378">Hydrolase</keyword>
<organism evidence="3 4">
    <name type="scientific">Actinoplanes friuliensis DSM 7358</name>
    <dbReference type="NCBI Taxonomy" id="1246995"/>
    <lineage>
        <taxon>Bacteria</taxon>
        <taxon>Bacillati</taxon>
        <taxon>Actinomycetota</taxon>
        <taxon>Actinomycetes</taxon>
        <taxon>Micromonosporales</taxon>
        <taxon>Micromonosporaceae</taxon>
        <taxon>Actinoplanes</taxon>
    </lineage>
</organism>
<dbReference type="RefSeq" id="WP_023560140.1">
    <property type="nucleotide sequence ID" value="NC_022657.1"/>
</dbReference>
<protein>
    <submittedName>
        <fullName evidence="3">Hydrolase</fullName>
    </submittedName>
</protein>
<dbReference type="KEGG" id="afs:AFR_27710"/>
<dbReference type="Gene3D" id="2.40.10.10">
    <property type="entry name" value="Trypsin-like serine proteases"/>
    <property type="match status" value="1"/>
</dbReference>
<dbReference type="SUPFAM" id="SSF50494">
    <property type="entry name" value="Trypsin-like serine proteases"/>
    <property type="match status" value="1"/>
</dbReference>
<dbReference type="InterPro" id="IPR043504">
    <property type="entry name" value="Peptidase_S1_PA_chymotrypsin"/>
</dbReference>
<feature type="chain" id="PRO_5004666046" evidence="1">
    <location>
        <begin position="34"/>
        <end position="268"/>
    </location>
</feature>
<dbReference type="STRING" id="1246995.AFR_27710"/>
<dbReference type="HOGENOM" id="CLU_1036773_0_0_11"/>
<dbReference type="InterPro" id="IPR006311">
    <property type="entry name" value="TAT_signal"/>
</dbReference>
<dbReference type="PANTHER" id="PTHR24260:SF136">
    <property type="entry name" value="GH08193P-RELATED"/>
    <property type="match status" value="1"/>
</dbReference>
<gene>
    <name evidence="3" type="ORF">AFR_27710</name>
</gene>
<name>U5W3K7_9ACTN</name>
<dbReference type="eggNOG" id="COG5640">
    <property type="taxonomic scope" value="Bacteria"/>
</dbReference>
<dbReference type="Proteomes" id="UP000017746">
    <property type="component" value="Chromosome"/>
</dbReference>
<dbReference type="InterPro" id="IPR051333">
    <property type="entry name" value="CLIP_Serine_Protease"/>
</dbReference>
<sequence length="268" mass="28121">MMIRPTARRRRLLAAAGSLLTLGLLGVAAPAEAIVKGEVVPGGWAGDRVPAVNLYGFVGRMAVGCTASLVAPGVALTAGHCGKVTGTKVWFGVLNADRDTGVERTIVKQQNLGDAAFSAGASILVVWLDRPVREVAPVALARPDQGALWSGGSALSAYGWGQINDPCIVGGRTVPTAELRRTGMKIVDTAVSTGIYRNLAKVRSLGAGHPSKGDSGGPLIAQEGAGRPYLVGVFQAAAGFCKGKNYAYYYNRVWTQQKLRDYVNSQQR</sequence>
<evidence type="ECO:0000313" key="3">
    <source>
        <dbReference type="EMBL" id="AGZ43803.1"/>
    </source>
</evidence>
<dbReference type="PROSITE" id="PS51318">
    <property type="entry name" value="TAT"/>
    <property type="match status" value="1"/>
</dbReference>
<dbReference type="OrthoDB" id="5243523at2"/>